<name>U1G122_ENDPU</name>
<dbReference type="GeneID" id="19237498"/>
<dbReference type="OrthoDB" id="4525115at2759"/>
<evidence type="ECO:0000313" key="1">
    <source>
        <dbReference type="EMBL" id="ERF70922.1"/>
    </source>
</evidence>
<dbReference type="AlphaFoldDB" id="U1G122"/>
<dbReference type="RefSeq" id="XP_007803541.1">
    <property type="nucleotide sequence ID" value="XM_007805350.1"/>
</dbReference>
<dbReference type="HOGENOM" id="CLU_1272296_0_0_1"/>
<dbReference type="EMBL" id="KE721278">
    <property type="protein sequence ID" value="ERF70922.1"/>
    <property type="molecule type" value="Genomic_DNA"/>
</dbReference>
<organism evidence="1 2">
    <name type="scientific">Endocarpon pusillum (strain Z07020 / HMAS-L-300199)</name>
    <name type="common">Lichen-forming fungus</name>
    <dbReference type="NCBI Taxonomy" id="1263415"/>
    <lineage>
        <taxon>Eukaryota</taxon>
        <taxon>Fungi</taxon>
        <taxon>Dikarya</taxon>
        <taxon>Ascomycota</taxon>
        <taxon>Pezizomycotina</taxon>
        <taxon>Eurotiomycetes</taxon>
        <taxon>Chaetothyriomycetidae</taxon>
        <taxon>Verrucariales</taxon>
        <taxon>Verrucariaceae</taxon>
        <taxon>Endocarpon</taxon>
    </lineage>
</organism>
<evidence type="ECO:0000313" key="2">
    <source>
        <dbReference type="Proteomes" id="UP000019373"/>
    </source>
</evidence>
<sequence>MAPFWTDERDKTLLLLMLGPDRIITRAQAAEIAQMMGAPAAEQSGLAWSFASFLTRYYRGYFDFPLTNFESSHHPALLHISNPATSPCLSLYGTMLETDAFYCIFLTQPHLSPKLGLPRLHKNWALRHQETRATPINPTTSLLLLILATPLPCDFCRLSKDSTELIMPGPWDHETDRKLLPCLVDPNLKPKWADVATDMGSGFTSESVRYVFWKVVE</sequence>
<protein>
    <submittedName>
        <fullName evidence="1">Uncharacterized protein</fullName>
    </submittedName>
</protein>
<keyword evidence="2" id="KW-1185">Reference proteome</keyword>
<accession>U1G122</accession>
<proteinExistence type="predicted"/>
<gene>
    <name evidence="1" type="ORF">EPUS_02445</name>
</gene>
<reference evidence="2" key="1">
    <citation type="journal article" date="2014" name="BMC Genomics">
        <title>Genome characteristics reveal the impact of lichenization on lichen-forming fungus Endocarpon pusillum Hedwig (Verrucariales, Ascomycota).</title>
        <authorList>
            <person name="Wang Y.-Y."/>
            <person name="Liu B."/>
            <person name="Zhang X.-Y."/>
            <person name="Zhou Q.-M."/>
            <person name="Zhang T."/>
            <person name="Li H."/>
            <person name="Yu Y.-F."/>
            <person name="Zhang X.-L."/>
            <person name="Hao X.-Y."/>
            <person name="Wang M."/>
            <person name="Wang L."/>
            <person name="Wei J.-C."/>
        </authorList>
    </citation>
    <scope>NUCLEOTIDE SEQUENCE [LARGE SCALE GENOMIC DNA]</scope>
    <source>
        <strain evidence="2">Z07020 / HMAS-L-300199</strain>
    </source>
</reference>
<dbReference type="Proteomes" id="UP000019373">
    <property type="component" value="Unassembled WGS sequence"/>
</dbReference>